<dbReference type="Proteomes" id="UP000694569">
    <property type="component" value="Unplaced"/>
</dbReference>
<dbReference type="Ensembl" id="ENSLLET00000008351.1">
    <property type="protein sequence ID" value="ENSLLEP00000008027.1"/>
    <property type="gene ID" value="ENSLLEG00000005093.1"/>
</dbReference>
<accession>A0A8C5M7L4</accession>
<proteinExistence type="predicted"/>
<reference evidence="2" key="1">
    <citation type="submission" date="2025-08" db="UniProtKB">
        <authorList>
            <consortium name="Ensembl"/>
        </authorList>
    </citation>
    <scope>IDENTIFICATION</scope>
</reference>
<protein>
    <recommendedName>
        <fullName evidence="1">DUF4939 domain-containing protein</fullName>
    </recommendedName>
</protein>
<keyword evidence="3" id="KW-1185">Reference proteome</keyword>
<dbReference type="AlphaFoldDB" id="A0A8C5M7L4"/>
<name>A0A8C5M7L4_9ANUR</name>
<dbReference type="InterPro" id="IPR032549">
    <property type="entry name" value="DUF4939"/>
</dbReference>
<dbReference type="GeneTree" id="ENSGT01150000287182"/>
<evidence type="ECO:0000259" key="1">
    <source>
        <dbReference type="Pfam" id="PF16297"/>
    </source>
</evidence>
<evidence type="ECO:0000313" key="3">
    <source>
        <dbReference type="Proteomes" id="UP000694569"/>
    </source>
</evidence>
<dbReference type="Pfam" id="PF16297">
    <property type="entry name" value="DUF4939"/>
    <property type="match status" value="1"/>
</dbReference>
<feature type="domain" description="DUF4939" evidence="1">
    <location>
        <begin position="56"/>
        <end position="138"/>
    </location>
</feature>
<evidence type="ECO:0000313" key="2">
    <source>
        <dbReference type="Ensembl" id="ENSLLEP00000008027.1"/>
    </source>
</evidence>
<reference evidence="2" key="2">
    <citation type="submission" date="2025-09" db="UniProtKB">
        <authorList>
            <consortium name="Ensembl"/>
        </authorList>
    </citation>
    <scope>IDENTIFICATION</scope>
</reference>
<dbReference type="OrthoDB" id="9908798at2759"/>
<organism evidence="2 3">
    <name type="scientific">Leptobrachium leishanense</name>
    <name type="common">Leishan spiny toad</name>
    <dbReference type="NCBI Taxonomy" id="445787"/>
    <lineage>
        <taxon>Eukaryota</taxon>
        <taxon>Metazoa</taxon>
        <taxon>Chordata</taxon>
        <taxon>Craniata</taxon>
        <taxon>Vertebrata</taxon>
        <taxon>Euteleostomi</taxon>
        <taxon>Amphibia</taxon>
        <taxon>Batrachia</taxon>
        <taxon>Anura</taxon>
        <taxon>Pelobatoidea</taxon>
        <taxon>Megophryidae</taxon>
        <taxon>Leptobrachium</taxon>
    </lineage>
</organism>
<sequence length="156" mass="17649">MELSDVAGALDTISQQVSALSCSIRDLQNGHRHLQDQIHSLQTSSATSVPDPGHVPEPRVPLPERYTGRRDHYQAFITSCILLFSLNLRTYYNDYVKVRTTISLLTGEAQTWAHNLLRTQNPILDTWTSFQTAMCDMFDDPLHNVYEEPTSTPKST</sequence>